<dbReference type="Pfam" id="PF08443">
    <property type="entry name" value="RimK"/>
    <property type="match status" value="1"/>
</dbReference>
<reference evidence="2" key="2">
    <citation type="journal article" date="2021" name="PeerJ">
        <title>Extensive microbial diversity within the chicken gut microbiome revealed by metagenomics and culture.</title>
        <authorList>
            <person name="Gilroy R."/>
            <person name="Ravi A."/>
            <person name="Getino M."/>
            <person name="Pursley I."/>
            <person name="Horton D.L."/>
            <person name="Alikhan N.F."/>
            <person name="Baker D."/>
            <person name="Gharbi K."/>
            <person name="Hall N."/>
            <person name="Watson M."/>
            <person name="Adriaenssens E.M."/>
            <person name="Foster-Nyarko E."/>
            <person name="Jarju S."/>
            <person name="Secka A."/>
            <person name="Antonio M."/>
            <person name="Oren A."/>
            <person name="Chaudhuri R.R."/>
            <person name="La Ragione R."/>
            <person name="Hildebrand F."/>
            <person name="Pallen M.J."/>
        </authorList>
    </citation>
    <scope>NUCLEOTIDE SEQUENCE</scope>
    <source>
        <strain evidence="2">ChiW13-3771</strain>
    </source>
</reference>
<name>A0A9D1EG89_9FIRM</name>
<dbReference type="SUPFAM" id="SSF56059">
    <property type="entry name" value="Glutathione synthetase ATP-binding domain-like"/>
    <property type="match status" value="1"/>
</dbReference>
<accession>A0A9D1EG89</accession>
<gene>
    <name evidence="2" type="ORF">IAC96_11795</name>
</gene>
<comment type="caution">
    <text evidence="2">The sequence shown here is derived from an EMBL/GenBank/DDBJ whole genome shotgun (WGS) entry which is preliminary data.</text>
</comment>
<evidence type="ECO:0000313" key="3">
    <source>
        <dbReference type="Proteomes" id="UP000824201"/>
    </source>
</evidence>
<dbReference type="Proteomes" id="UP000824201">
    <property type="component" value="Unassembled WGS sequence"/>
</dbReference>
<dbReference type="GO" id="GO:0009432">
    <property type="term" value="P:SOS response"/>
    <property type="evidence" value="ECO:0007669"/>
    <property type="project" value="TreeGrafter"/>
</dbReference>
<dbReference type="PANTHER" id="PTHR21621:SF0">
    <property type="entry name" value="BETA-CITRYLGLUTAMATE SYNTHASE B-RELATED"/>
    <property type="match status" value="1"/>
</dbReference>
<feature type="domain" description="ATP-grasp fold RimK-type" evidence="1">
    <location>
        <begin position="229"/>
        <end position="290"/>
    </location>
</feature>
<proteinExistence type="predicted"/>
<dbReference type="EMBL" id="DVHN01000159">
    <property type="protein sequence ID" value="HIR89620.1"/>
    <property type="molecule type" value="Genomic_DNA"/>
</dbReference>
<evidence type="ECO:0000259" key="1">
    <source>
        <dbReference type="Pfam" id="PF08443"/>
    </source>
</evidence>
<evidence type="ECO:0000313" key="2">
    <source>
        <dbReference type="EMBL" id="HIR89620.1"/>
    </source>
</evidence>
<sequence length="319" mass="36372">MEGIELENSQSNFVRMIKEICEEEGITCVSYSSDWAFQLEKNGEKNFILGYQFGLNQAVSQQISADKAVASEVMTQNGVANVEHSCFMAPHMFRFTGENGNWKQMTAMLEKYGDIVCKDNEGTGGYFVFHVKTQRQLEEAAQQIFAQADSMAIAPYYEIKKEYRVILLDGEVQVAFEKQRKQLIGDGISTIRQLYADYLLNPGNSFEILPSSTDLDRVLEKGESYFFNWKHNLGQGAIPNLLTELPDRLKELARQAVHALNLRFASVDLVECRDGWKVLEVNSGVMMENLASNGMEYYLLAKQIYQKAIQKMFSFIKYE</sequence>
<dbReference type="Gene3D" id="3.30.470.20">
    <property type="entry name" value="ATP-grasp fold, B domain"/>
    <property type="match status" value="1"/>
</dbReference>
<dbReference type="InterPro" id="IPR013651">
    <property type="entry name" value="ATP-grasp_RimK-type"/>
</dbReference>
<dbReference type="AlphaFoldDB" id="A0A9D1EG89"/>
<dbReference type="PANTHER" id="PTHR21621">
    <property type="entry name" value="RIBOSOMAL PROTEIN S6 MODIFICATION PROTEIN"/>
    <property type="match status" value="1"/>
</dbReference>
<dbReference type="GO" id="GO:0005737">
    <property type="term" value="C:cytoplasm"/>
    <property type="evidence" value="ECO:0007669"/>
    <property type="project" value="TreeGrafter"/>
</dbReference>
<dbReference type="GO" id="GO:0018169">
    <property type="term" value="F:ribosomal S6-glutamic acid ligase activity"/>
    <property type="evidence" value="ECO:0007669"/>
    <property type="project" value="TreeGrafter"/>
</dbReference>
<reference evidence="2" key="1">
    <citation type="submission" date="2020-10" db="EMBL/GenBank/DDBJ databases">
        <authorList>
            <person name="Gilroy R."/>
        </authorList>
    </citation>
    <scope>NUCLEOTIDE SEQUENCE</scope>
    <source>
        <strain evidence="2">ChiW13-3771</strain>
    </source>
</reference>
<protein>
    <recommendedName>
        <fullName evidence="1">ATP-grasp fold RimK-type domain-containing protein</fullName>
    </recommendedName>
</protein>
<organism evidence="2 3">
    <name type="scientific">Candidatus Fimimorpha faecalis</name>
    <dbReference type="NCBI Taxonomy" id="2840824"/>
    <lineage>
        <taxon>Bacteria</taxon>
        <taxon>Bacillati</taxon>
        <taxon>Bacillota</taxon>
        <taxon>Clostridia</taxon>
        <taxon>Eubacteriales</taxon>
        <taxon>Candidatus Fimimorpha</taxon>
    </lineage>
</organism>